<feature type="region of interest" description="Disordered" evidence="1">
    <location>
        <begin position="112"/>
        <end position="132"/>
    </location>
</feature>
<feature type="signal peptide" evidence="2">
    <location>
        <begin position="1"/>
        <end position="23"/>
    </location>
</feature>
<dbReference type="Gene3D" id="2.60.40.10">
    <property type="entry name" value="Immunoglobulins"/>
    <property type="match status" value="1"/>
</dbReference>
<dbReference type="PANTHER" id="PTHR37833:SF1">
    <property type="entry name" value="SIGNAL PEPTIDE PROTEIN"/>
    <property type="match status" value="1"/>
</dbReference>
<dbReference type="PROSITE" id="PS51257">
    <property type="entry name" value="PROKAR_LIPOPROTEIN"/>
    <property type="match status" value="1"/>
</dbReference>
<feature type="compositionally biased region" description="Low complexity" evidence="1">
    <location>
        <begin position="150"/>
        <end position="161"/>
    </location>
</feature>
<dbReference type="Pfam" id="PF07610">
    <property type="entry name" value="DUF1573"/>
    <property type="match status" value="1"/>
</dbReference>
<dbReference type="InterPro" id="IPR013783">
    <property type="entry name" value="Ig-like_fold"/>
</dbReference>
<evidence type="ECO:0000313" key="4">
    <source>
        <dbReference type="Proteomes" id="UP001597357"/>
    </source>
</evidence>
<dbReference type="Proteomes" id="UP001597357">
    <property type="component" value="Unassembled WGS sequence"/>
</dbReference>
<comment type="caution">
    <text evidence="3">The sequence shown here is derived from an EMBL/GenBank/DDBJ whole genome shotgun (WGS) entry which is preliminary data.</text>
</comment>
<proteinExistence type="predicted"/>
<accession>A0ABW5SEA0</accession>
<feature type="compositionally biased region" description="Polar residues" evidence="1">
    <location>
        <begin position="113"/>
        <end position="132"/>
    </location>
</feature>
<dbReference type="EMBL" id="JBHULZ010000026">
    <property type="protein sequence ID" value="MFD2697669.1"/>
    <property type="molecule type" value="Genomic_DNA"/>
</dbReference>
<sequence length="169" mass="17783">MKKGLLILAAVAGITFTSCKENAADKVKEENQTEVAERDAKATGTPVMQFESDSHDFGTINEGDIVEHTFKFTNTGDAPLVISNAKASCGCTVPQWTKTPVAPGEAGEIKVKFNSSGRPNNQSKSIRVSANTASGQETLRIRTFVTPKNGGAAQQTAGKAAAGHEGHNH</sequence>
<evidence type="ECO:0000256" key="1">
    <source>
        <dbReference type="SAM" id="MobiDB-lite"/>
    </source>
</evidence>
<name>A0ABW5SEA0_9FLAO</name>
<keyword evidence="4" id="KW-1185">Reference proteome</keyword>
<dbReference type="InterPro" id="IPR011467">
    <property type="entry name" value="DUF1573"/>
</dbReference>
<feature type="chain" id="PRO_5046480323" evidence="2">
    <location>
        <begin position="24"/>
        <end position="169"/>
    </location>
</feature>
<dbReference type="RefSeq" id="WP_379045949.1">
    <property type="nucleotide sequence ID" value="NZ_JBHULZ010000026.1"/>
</dbReference>
<evidence type="ECO:0000256" key="2">
    <source>
        <dbReference type="SAM" id="SignalP"/>
    </source>
</evidence>
<evidence type="ECO:0000313" key="3">
    <source>
        <dbReference type="EMBL" id="MFD2697669.1"/>
    </source>
</evidence>
<keyword evidence="2" id="KW-0732">Signal</keyword>
<dbReference type="PANTHER" id="PTHR37833">
    <property type="entry name" value="LIPOPROTEIN-RELATED"/>
    <property type="match status" value="1"/>
</dbReference>
<feature type="region of interest" description="Disordered" evidence="1">
    <location>
        <begin position="147"/>
        <end position="169"/>
    </location>
</feature>
<organism evidence="3 4">
    <name type="scientific">Mesonia sediminis</name>
    <dbReference type="NCBI Taxonomy" id="1703946"/>
    <lineage>
        <taxon>Bacteria</taxon>
        <taxon>Pseudomonadati</taxon>
        <taxon>Bacteroidota</taxon>
        <taxon>Flavobacteriia</taxon>
        <taxon>Flavobacteriales</taxon>
        <taxon>Flavobacteriaceae</taxon>
        <taxon>Mesonia</taxon>
    </lineage>
</organism>
<gene>
    <name evidence="3" type="ORF">ACFSQ0_06660</name>
</gene>
<protein>
    <submittedName>
        <fullName evidence="3">DUF1573 domain-containing protein</fullName>
    </submittedName>
</protein>
<reference evidence="4" key="1">
    <citation type="journal article" date="2019" name="Int. J. Syst. Evol. Microbiol.">
        <title>The Global Catalogue of Microorganisms (GCM) 10K type strain sequencing project: providing services to taxonomists for standard genome sequencing and annotation.</title>
        <authorList>
            <consortium name="The Broad Institute Genomics Platform"/>
            <consortium name="The Broad Institute Genome Sequencing Center for Infectious Disease"/>
            <person name="Wu L."/>
            <person name="Ma J."/>
        </authorList>
    </citation>
    <scope>NUCLEOTIDE SEQUENCE [LARGE SCALE GENOMIC DNA]</scope>
    <source>
        <strain evidence="4">KCTC 42255</strain>
    </source>
</reference>